<dbReference type="Proteomes" id="UP000558113">
    <property type="component" value="Unassembled WGS sequence"/>
</dbReference>
<evidence type="ECO:0000313" key="3">
    <source>
        <dbReference type="EMBL" id="NBC71959.1"/>
    </source>
</evidence>
<dbReference type="InterPro" id="IPR022627">
    <property type="entry name" value="DUF3502"/>
</dbReference>
<comment type="caution">
    <text evidence="3">The sequence shown here is derived from an EMBL/GenBank/DDBJ whole genome shotgun (WGS) entry which is preliminary data.</text>
</comment>
<dbReference type="Pfam" id="PF12010">
    <property type="entry name" value="DUF3502"/>
    <property type="match status" value="1"/>
</dbReference>
<dbReference type="SUPFAM" id="SSF53850">
    <property type="entry name" value="Periplasmic binding protein-like II"/>
    <property type="match status" value="1"/>
</dbReference>
<gene>
    <name evidence="3" type="ORF">GT003_23435</name>
</gene>
<reference evidence="3 4" key="1">
    <citation type="submission" date="2020-01" db="EMBL/GenBank/DDBJ databases">
        <title>Paenibacillus soybeanensis sp. nov. isolated from the nodules of soybean (Glycine max(L.) Merr).</title>
        <authorList>
            <person name="Wang H."/>
        </authorList>
    </citation>
    <scope>NUCLEOTIDE SEQUENCE [LARGE SCALE GENOMIC DNA]</scope>
    <source>
        <strain evidence="3 4">DSM 23054</strain>
    </source>
</reference>
<dbReference type="AlphaFoldDB" id="A0A7X5C434"/>
<dbReference type="InterPro" id="IPR050490">
    <property type="entry name" value="Bact_solute-bd_prot1"/>
</dbReference>
<protein>
    <submittedName>
        <fullName evidence="3">DUF3502 domain-containing protein</fullName>
    </submittedName>
</protein>
<feature type="chain" id="PRO_5039152523" evidence="1">
    <location>
        <begin position="18"/>
        <end position="509"/>
    </location>
</feature>
<feature type="domain" description="DUF3502" evidence="2">
    <location>
        <begin position="439"/>
        <end position="507"/>
    </location>
</feature>
<evidence type="ECO:0000259" key="2">
    <source>
        <dbReference type="Pfam" id="PF12010"/>
    </source>
</evidence>
<accession>A0A7X5C434</accession>
<organism evidence="3 4">
    <name type="scientific">Paenibacillus sacheonensis</name>
    <dbReference type="NCBI Taxonomy" id="742054"/>
    <lineage>
        <taxon>Bacteria</taxon>
        <taxon>Bacillati</taxon>
        <taxon>Bacillota</taxon>
        <taxon>Bacilli</taxon>
        <taxon>Bacillales</taxon>
        <taxon>Paenibacillaceae</taxon>
        <taxon>Paenibacillus</taxon>
    </lineage>
</organism>
<name>A0A7X5C434_9BACL</name>
<sequence length="509" mass="55436">MKKFRKMFFGMSIVAVAALVLSGCGSNNDNNASNGSNNGGTAASDSNGGKPSADVVKLTAVFPGQASTAAPNVLKAINDKLKADGLNIQVDIKYIDDYWNKLALSIAGSTQYDLAWAHSSTLSDLVAKRVYQPIDDELKSEGPDLLANTPDYVLKGGAINGKQYAIARAIPMTGFNNVFDIRGDLREKYGISKITTLDGLESYFDAVLKNDPSMYAFVGSNTQALFPIYANYYFPIGDGGMYPVYVDPADPAHKVKSFLDTQAFADIVNKKKEWRAKGYISADASKLDDAEAGFDNGKVAALGANIFRASERVDTLTKNVPGAKVETVYLEPAKRYIFSAGDNMLAVPSTSKHVKEAVELMNWIKKDQANFDLWSYGVEGTNYKLTDGSVDTSGIADADKYNTNVWMWNDLRLARFSTNYAKSDIEELKAWDGKSEVSPFVGFTLDQSKIKSQISQIQAVMNEYGENLGLGVTDIGTVKDEIMKKMKAAGLQDVIDETQKQIDAYLAAK</sequence>
<proteinExistence type="predicted"/>
<dbReference type="EMBL" id="JAAAMU010000015">
    <property type="protein sequence ID" value="NBC71959.1"/>
    <property type="molecule type" value="Genomic_DNA"/>
</dbReference>
<dbReference type="PANTHER" id="PTHR43649">
    <property type="entry name" value="ARABINOSE-BINDING PROTEIN-RELATED"/>
    <property type="match status" value="1"/>
</dbReference>
<dbReference type="RefSeq" id="WP_161702458.1">
    <property type="nucleotide sequence ID" value="NZ_JAAAMU010000015.1"/>
</dbReference>
<evidence type="ECO:0000313" key="4">
    <source>
        <dbReference type="Proteomes" id="UP000558113"/>
    </source>
</evidence>
<dbReference type="Gene3D" id="3.40.190.10">
    <property type="entry name" value="Periplasmic binding protein-like II"/>
    <property type="match status" value="2"/>
</dbReference>
<dbReference type="PROSITE" id="PS51257">
    <property type="entry name" value="PROKAR_LIPOPROTEIN"/>
    <property type="match status" value="1"/>
</dbReference>
<dbReference type="PANTHER" id="PTHR43649:SF17">
    <property type="entry name" value="ABC TRANSPORTER SOLUTE BINDING PROTEIN-SUGAR TRANSPORT"/>
    <property type="match status" value="1"/>
</dbReference>
<feature type="signal peptide" evidence="1">
    <location>
        <begin position="1"/>
        <end position="17"/>
    </location>
</feature>
<dbReference type="OrthoDB" id="2495455at2"/>
<evidence type="ECO:0000256" key="1">
    <source>
        <dbReference type="SAM" id="SignalP"/>
    </source>
</evidence>
<keyword evidence="1" id="KW-0732">Signal</keyword>
<keyword evidence="4" id="KW-1185">Reference proteome</keyword>